<name>A0A433X458_9HYPH</name>
<dbReference type="RefSeq" id="WP_127189573.1">
    <property type="nucleotide sequence ID" value="NZ_RZNJ01000006.1"/>
</dbReference>
<sequence length="118" mass="12128">MDTENALLALDALAQPTRLAIFRRLVAAGPGGMPAGAIADAVEGRQNTVSTHLSALARAGLVTATREGRVIRYCASYATAGALVAFLLEDCCGGRAEVCAPLLANLQCLQPEPEACCA</sequence>
<dbReference type="PRINTS" id="PR00778">
    <property type="entry name" value="HTHARSR"/>
</dbReference>
<dbReference type="InterPro" id="IPR051011">
    <property type="entry name" value="Metal_resp_trans_reg"/>
</dbReference>
<dbReference type="InterPro" id="IPR011991">
    <property type="entry name" value="ArsR-like_HTH"/>
</dbReference>
<keyword evidence="3" id="KW-0804">Transcription</keyword>
<dbReference type="SMART" id="SM00418">
    <property type="entry name" value="HTH_ARSR"/>
    <property type="match status" value="1"/>
</dbReference>
<evidence type="ECO:0000313" key="5">
    <source>
        <dbReference type="EMBL" id="RUT28849.1"/>
    </source>
</evidence>
<protein>
    <submittedName>
        <fullName evidence="5">Transcriptional regulator</fullName>
    </submittedName>
</protein>
<dbReference type="CDD" id="cd00090">
    <property type="entry name" value="HTH_ARSR"/>
    <property type="match status" value="1"/>
</dbReference>
<keyword evidence="6" id="KW-1185">Reference proteome</keyword>
<feature type="domain" description="HTH arsR-type" evidence="4">
    <location>
        <begin position="1"/>
        <end position="95"/>
    </location>
</feature>
<dbReference type="Pfam" id="PF12840">
    <property type="entry name" value="HTH_20"/>
    <property type="match status" value="1"/>
</dbReference>
<accession>A0A433X458</accession>
<dbReference type="NCBIfam" id="NF033788">
    <property type="entry name" value="HTH_metalloreg"/>
    <property type="match status" value="1"/>
</dbReference>
<keyword evidence="1" id="KW-0805">Transcription regulation</keyword>
<reference evidence="5 6" key="1">
    <citation type="journal article" date="2016" name="Int. J. Syst. Evol. Microbiol.">
        <title>Arsenicitalea aurantiaca gen. nov., sp. nov., a new member of the family Hyphomicrobiaceae, isolated from high-arsenic sediment.</title>
        <authorList>
            <person name="Mu Y."/>
            <person name="Zhou L."/>
            <person name="Zeng X.C."/>
            <person name="Liu L."/>
            <person name="Pan Y."/>
            <person name="Chen X."/>
            <person name="Wang J."/>
            <person name="Li S."/>
            <person name="Li W.J."/>
            <person name="Wang Y."/>
        </authorList>
    </citation>
    <scope>NUCLEOTIDE SEQUENCE [LARGE SCALE GENOMIC DNA]</scope>
    <source>
        <strain evidence="5 6">42-50</strain>
    </source>
</reference>
<gene>
    <name evidence="5" type="ORF">EMQ25_15790</name>
</gene>
<dbReference type="PANTHER" id="PTHR43132:SF2">
    <property type="entry name" value="ARSENICAL RESISTANCE OPERON REPRESSOR ARSR-RELATED"/>
    <property type="match status" value="1"/>
</dbReference>
<comment type="caution">
    <text evidence="5">The sequence shown here is derived from an EMBL/GenBank/DDBJ whole genome shotgun (WGS) entry which is preliminary data.</text>
</comment>
<dbReference type="AlphaFoldDB" id="A0A433X458"/>
<keyword evidence="2" id="KW-0238">DNA-binding</keyword>
<dbReference type="OrthoDB" id="9804742at2"/>
<dbReference type="EMBL" id="RZNJ01000006">
    <property type="protein sequence ID" value="RUT28849.1"/>
    <property type="molecule type" value="Genomic_DNA"/>
</dbReference>
<dbReference type="SUPFAM" id="SSF46785">
    <property type="entry name" value="Winged helix' DNA-binding domain"/>
    <property type="match status" value="1"/>
</dbReference>
<dbReference type="PANTHER" id="PTHR43132">
    <property type="entry name" value="ARSENICAL RESISTANCE OPERON REPRESSOR ARSR-RELATED"/>
    <property type="match status" value="1"/>
</dbReference>
<dbReference type="Proteomes" id="UP000281547">
    <property type="component" value="Unassembled WGS sequence"/>
</dbReference>
<evidence type="ECO:0000256" key="2">
    <source>
        <dbReference type="ARBA" id="ARBA00023125"/>
    </source>
</evidence>
<proteinExistence type="predicted"/>
<dbReference type="PROSITE" id="PS50987">
    <property type="entry name" value="HTH_ARSR_2"/>
    <property type="match status" value="1"/>
</dbReference>
<dbReference type="InterPro" id="IPR036388">
    <property type="entry name" value="WH-like_DNA-bd_sf"/>
</dbReference>
<dbReference type="Gene3D" id="1.10.10.10">
    <property type="entry name" value="Winged helix-like DNA-binding domain superfamily/Winged helix DNA-binding domain"/>
    <property type="match status" value="1"/>
</dbReference>
<evidence type="ECO:0000256" key="1">
    <source>
        <dbReference type="ARBA" id="ARBA00023015"/>
    </source>
</evidence>
<organism evidence="5 6">
    <name type="scientific">Arsenicitalea aurantiaca</name>
    <dbReference type="NCBI Taxonomy" id="1783274"/>
    <lineage>
        <taxon>Bacteria</taxon>
        <taxon>Pseudomonadati</taxon>
        <taxon>Pseudomonadota</taxon>
        <taxon>Alphaproteobacteria</taxon>
        <taxon>Hyphomicrobiales</taxon>
        <taxon>Devosiaceae</taxon>
        <taxon>Arsenicitalea</taxon>
    </lineage>
</organism>
<dbReference type="InterPro" id="IPR001845">
    <property type="entry name" value="HTH_ArsR_DNA-bd_dom"/>
</dbReference>
<evidence type="ECO:0000256" key="3">
    <source>
        <dbReference type="ARBA" id="ARBA00023163"/>
    </source>
</evidence>
<evidence type="ECO:0000313" key="6">
    <source>
        <dbReference type="Proteomes" id="UP000281547"/>
    </source>
</evidence>
<evidence type="ECO:0000259" key="4">
    <source>
        <dbReference type="PROSITE" id="PS50987"/>
    </source>
</evidence>
<dbReference type="InterPro" id="IPR036390">
    <property type="entry name" value="WH_DNA-bd_sf"/>
</dbReference>
<dbReference type="GO" id="GO:0003677">
    <property type="term" value="F:DNA binding"/>
    <property type="evidence" value="ECO:0007669"/>
    <property type="project" value="UniProtKB-KW"/>
</dbReference>
<dbReference type="GO" id="GO:0003700">
    <property type="term" value="F:DNA-binding transcription factor activity"/>
    <property type="evidence" value="ECO:0007669"/>
    <property type="project" value="InterPro"/>
</dbReference>